<dbReference type="Pfam" id="PF22564">
    <property type="entry name" value="HAAS"/>
    <property type="match status" value="1"/>
</dbReference>
<accession>A0ABS1EM53</accession>
<evidence type="ECO:0000256" key="1">
    <source>
        <dbReference type="SAM" id="Phobius"/>
    </source>
</evidence>
<dbReference type="Proteomes" id="UP000596739">
    <property type="component" value="Unassembled WGS sequence"/>
</dbReference>
<keyword evidence="1" id="KW-0812">Transmembrane</keyword>
<feature type="transmembrane region" description="Helical" evidence="1">
    <location>
        <begin position="90"/>
        <end position="117"/>
    </location>
</feature>
<proteinExistence type="predicted"/>
<gene>
    <name evidence="2" type="ORF">JHL18_07315</name>
</gene>
<dbReference type="RefSeq" id="WP_200267624.1">
    <property type="nucleotide sequence ID" value="NZ_JAENHN010000023.1"/>
</dbReference>
<name>A0ABS1EM53_9CLOT</name>
<keyword evidence="3" id="KW-1185">Reference proteome</keyword>
<reference evidence="3" key="1">
    <citation type="submission" date="2021-01" db="EMBL/GenBank/DDBJ databases">
        <title>Genome public.</title>
        <authorList>
            <person name="Liu C."/>
            <person name="Sun Q."/>
        </authorList>
    </citation>
    <scope>NUCLEOTIDE SEQUENCE [LARGE SCALE GENOMIC DNA]</scope>
    <source>
        <strain evidence="3">YIM B02505</strain>
    </source>
</reference>
<evidence type="ECO:0000313" key="3">
    <source>
        <dbReference type="Proteomes" id="UP000596739"/>
    </source>
</evidence>
<feature type="transmembrane region" description="Helical" evidence="1">
    <location>
        <begin position="123"/>
        <end position="148"/>
    </location>
</feature>
<keyword evidence="1" id="KW-1133">Transmembrane helix</keyword>
<organism evidence="2 3">
    <name type="scientific">Clostridium yunnanense</name>
    <dbReference type="NCBI Taxonomy" id="2800325"/>
    <lineage>
        <taxon>Bacteria</taxon>
        <taxon>Bacillati</taxon>
        <taxon>Bacillota</taxon>
        <taxon>Clostridia</taxon>
        <taxon>Eubacteriales</taxon>
        <taxon>Clostridiaceae</taxon>
        <taxon>Clostridium</taxon>
    </lineage>
</organism>
<sequence>MNKYQFLNILSNGLLDFPEKERKDILYDYEEHFDVGLAQGKTEEQIINELGDPHTIVNQYKSGANRNFYNDVQSNQTYNSSNVNSNNKTLAIILLVLLLLFSPGILGLIIGVFGGIIGLVAGAFGIAVAGLAVALGATFGSVFGIFTIPSGITALPATASLLIGIGTLALGILCTIGCFYLMKAFVMLVIKFVKWIISVFR</sequence>
<keyword evidence="1" id="KW-0472">Membrane</keyword>
<protein>
    <submittedName>
        <fullName evidence="2">DUF1700 domain-containing protein</fullName>
    </submittedName>
</protein>
<comment type="caution">
    <text evidence="2">The sequence shown here is derived from an EMBL/GenBank/DDBJ whole genome shotgun (WGS) entry which is preliminary data.</text>
</comment>
<dbReference type="EMBL" id="JAENHN010000023">
    <property type="protein sequence ID" value="MBK1810444.1"/>
    <property type="molecule type" value="Genomic_DNA"/>
</dbReference>
<evidence type="ECO:0000313" key="2">
    <source>
        <dbReference type="EMBL" id="MBK1810444.1"/>
    </source>
</evidence>
<feature type="transmembrane region" description="Helical" evidence="1">
    <location>
        <begin position="160"/>
        <end position="182"/>
    </location>
</feature>